<proteinExistence type="predicted"/>
<dbReference type="Pfam" id="PF02469">
    <property type="entry name" value="Fasciclin"/>
    <property type="match status" value="1"/>
</dbReference>
<evidence type="ECO:0000313" key="3">
    <source>
        <dbReference type="Proteomes" id="UP000555103"/>
    </source>
</evidence>
<feature type="domain" description="FAS1" evidence="1">
    <location>
        <begin position="178"/>
        <end position="342"/>
    </location>
</feature>
<keyword evidence="3" id="KW-1185">Reference proteome</keyword>
<name>A0A840CU93_9BACT</name>
<gene>
    <name evidence="2" type="ORF">GGR21_003181</name>
</gene>
<comment type="caution">
    <text evidence="2">The sequence shown here is derived from an EMBL/GenBank/DDBJ whole genome shotgun (WGS) entry which is preliminary data.</text>
</comment>
<dbReference type="AlphaFoldDB" id="A0A840CU93"/>
<dbReference type="Proteomes" id="UP000555103">
    <property type="component" value="Unassembled WGS sequence"/>
</dbReference>
<dbReference type="EMBL" id="JACIEP010000012">
    <property type="protein sequence ID" value="MBB4037264.1"/>
    <property type="molecule type" value="Genomic_DNA"/>
</dbReference>
<dbReference type="PROSITE" id="PS50213">
    <property type="entry name" value="FAS1"/>
    <property type="match status" value="2"/>
</dbReference>
<dbReference type="PROSITE" id="PS51257">
    <property type="entry name" value="PROKAR_LIPOPROTEIN"/>
    <property type="match status" value="1"/>
</dbReference>
<dbReference type="Gene3D" id="2.30.180.10">
    <property type="entry name" value="FAS1 domain"/>
    <property type="match status" value="2"/>
</dbReference>
<dbReference type="InterPro" id="IPR050904">
    <property type="entry name" value="Adhesion/Biosynth-related"/>
</dbReference>
<protein>
    <submittedName>
        <fullName evidence="2">Putative surface protein with fasciclin (FAS1) repeats</fullName>
    </submittedName>
</protein>
<evidence type="ECO:0000313" key="2">
    <source>
        <dbReference type="EMBL" id="MBB4037264.1"/>
    </source>
</evidence>
<dbReference type="PANTHER" id="PTHR10900">
    <property type="entry name" value="PERIOSTIN-RELATED"/>
    <property type="match status" value="1"/>
</dbReference>
<evidence type="ECO:0000259" key="1">
    <source>
        <dbReference type="PROSITE" id="PS50213"/>
    </source>
</evidence>
<dbReference type="InterPro" id="IPR000782">
    <property type="entry name" value="FAS1_domain"/>
</dbReference>
<dbReference type="SUPFAM" id="SSF82153">
    <property type="entry name" value="FAS1 domain"/>
    <property type="match status" value="2"/>
</dbReference>
<organism evidence="2 3">
    <name type="scientific">Dysgonomonas hofstadii</name>
    <dbReference type="NCBI Taxonomy" id="637886"/>
    <lineage>
        <taxon>Bacteria</taxon>
        <taxon>Pseudomonadati</taxon>
        <taxon>Bacteroidota</taxon>
        <taxon>Bacteroidia</taxon>
        <taxon>Bacteroidales</taxon>
        <taxon>Dysgonomonadaceae</taxon>
        <taxon>Dysgonomonas</taxon>
    </lineage>
</organism>
<feature type="domain" description="FAS1" evidence="1">
    <location>
        <begin position="31"/>
        <end position="174"/>
    </location>
</feature>
<dbReference type="PANTHER" id="PTHR10900:SF77">
    <property type="entry name" value="FI19380P1"/>
    <property type="match status" value="1"/>
</dbReference>
<dbReference type="SMART" id="SM00554">
    <property type="entry name" value="FAS1"/>
    <property type="match status" value="1"/>
</dbReference>
<sequence length="521" mass="59001">MRKIILIIMTILLMCGCKDPFKNEVFYAYDEKPVGEWLAGQPEFSLWVKLLEKANLFNALNLGANQFTCFVADNDAVETYIREKTQYSSIDEMPLEEIDFLLRYHIINGTKLAHGNLMLKLPLPTVTGDYLTAGAVLGTEQRYIENGDGKEPSYIIRKDISATNGVIHCLDKLLEPLTESVWDVISSNSSYSIFTEAIIKCGFDEWLNNVFRTIGGTTIRENKTVLVVSDEVFRSRNINNIDELIAYFGDADPTDKKSGFYQYMLYHMMDKLNGYAELTSFPKGYKSMTLYTCSEIKGLSVLDTGGAIDFNPQAGEEGFRIVEERRDIPAKNGYVHEINNLGILPETMAQYVVVWEPTDKEEFMAVPFYRADKVEGSQVQKYDIIENNLEIPGIRWEAIPEENAQVWYHSEYVDGGRYLYNDALYWNVGDIGWIEVDLPVIPTGVYTFTIEKSNDADYGGKCNILWDDISLGSDRNFINGDNLGTWGNVTLTTEEKHTVRFIVGSNGGICGFDRLILVPVK</sequence>
<reference evidence="2 3" key="1">
    <citation type="submission" date="2020-08" db="EMBL/GenBank/DDBJ databases">
        <title>Genomic Encyclopedia of Type Strains, Phase IV (KMG-IV): sequencing the most valuable type-strain genomes for metagenomic binning, comparative biology and taxonomic classification.</title>
        <authorList>
            <person name="Goeker M."/>
        </authorList>
    </citation>
    <scope>NUCLEOTIDE SEQUENCE [LARGE SCALE GENOMIC DNA]</scope>
    <source>
        <strain evidence="2 3">DSM 104969</strain>
    </source>
</reference>
<accession>A0A840CU93</accession>
<dbReference type="RefSeq" id="WP_183308121.1">
    <property type="nucleotide sequence ID" value="NZ_JACIEP010000012.1"/>
</dbReference>
<dbReference type="InterPro" id="IPR036378">
    <property type="entry name" value="FAS1_dom_sf"/>
</dbReference>